<dbReference type="AlphaFoldDB" id="A0A316GXW4"/>
<dbReference type="PRINTS" id="PR00719">
    <property type="entry name" value="LMWPTPASE"/>
</dbReference>
<feature type="active site" description="Proton donor" evidence="5">
    <location>
        <position position="117"/>
    </location>
</feature>
<comment type="similarity">
    <text evidence="1">Belongs to the low molecular weight phosphotyrosine protein phosphatase family.</text>
</comment>
<evidence type="ECO:0000256" key="2">
    <source>
        <dbReference type="ARBA" id="ARBA00013064"/>
    </source>
</evidence>
<keyword evidence="4" id="KW-0904">Protein phosphatase</keyword>
<dbReference type="InterPro" id="IPR023485">
    <property type="entry name" value="Ptyr_pPase"/>
</dbReference>
<gene>
    <name evidence="7" type="ORF">LX99_04657</name>
</gene>
<dbReference type="InterPro" id="IPR050438">
    <property type="entry name" value="LMW_PTPase"/>
</dbReference>
<protein>
    <recommendedName>
        <fullName evidence="2">protein-tyrosine-phosphatase</fullName>
        <ecNumber evidence="2">3.1.3.48</ecNumber>
    </recommendedName>
</protein>
<dbReference type="GO" id="GO:0004725">
    <property type="term" value="F:protein tyrosine phosphatase activity"/>
    <property type="evidence" value="ECO:0007669"/>
    <property type="project" value="UniProtKB-EC"/>
</dbReference>
<dbReference type="RefSeq" id="WP_109610079.1">
    <property type="nucleotide sequence ID" value="NZ_QGHA01000015.1"/>
</dbReference>
<evidence type="ECO:0000256" key="4">
    <source>
        <dbReference type="ARBA" id="ARBA00022912"/>
    </source>
</evidence>
<evidence type="ECO:0000256" key="5">
    <source>
        <dbReference type="PIRSR" id="PIRSR617867-1"/>
    </source>
</evidence>
<evidence type="ECO:0000256" key="3">
    <source>
        <dbReference type="ARBA" id="ARBA00022801"/>
    </source>
</evidence>
<dbReference type="InterPro" id="IPR017867">
    <property type="entry name" value="Tyr_phospatase_low_mol_wt"/>
</dbReference>
<feature type="active site" description="Nucleophile" evidence="5">
    <location>
        <position position="7"/>
    </location>
</feature>
<name>A0A316GXW4_9SPHI</name>
<evidence type="ECO:0000313" key="7">
    <source>
        <dbReference type="EMBL" id="PWK70004.1"/>
    </source>
</evidence>
<keyword evidence="3" id="KW-0378">Hydrolase</keyword>
<dbReference type="CDD" id="cd16343">
    <property type="entry name" value="LMWPTP"/>
    <property type="match status" value="1"/>
</dbReference>
<accession>A0A316GXW4</accession>
<evidence type="ECO:0000313" key="8">
    <source>
        <dbReference type="Proteomes" id="UP000245678"/>
    </source>
</evidence>
<feature type="domain" description="Phosphotyrosine protein phosphatase I" evidence="6">
    <location>
        <begin position="1"/>
        <end position="142"/>
    </location>
</feature>
<keyword evidence="8" id="KW-1185">Reference proteome</keyword>
<dbReference type="Gene3D" id="3.40.50.2300">
    <property type="match status" value="1"/>
</dbReference>
<dbReference type="SMART" id="SM00226">
    <property type="entry name" value="LMWPc"/>
    <property type="match status" value="1"/>
</dbReference>
<proteinExistence type="inferred from homology"/>
<dbReference type="SUPFAM" id="SSF52788">
    <property type="entry name" value="Phosphotyrosine protein phosphatases I"/>
    <property type="match status" value="1"/>
</dbReference>
<evidence type="ECO:0000259" key="6">
    <source>
        <dbReference type="SMART" id="SM00226"/>
    </source>
</evidence>
<comment type="caution">
    <text evidence="7">The sequence shown here is derived from an EMBL/GenBank/DDBJ whole genome shotgun (WGS) entry which is preliminary data.</text>
</comment>
<reference evidence="7 8" key="1">
    <citation type="submission" date="2018-05" db="EMBL/GenBank/DDBJ databases">
        <title>Genomic Encyclopedia of Archaeal and Bacterial Type Strains, Phase II (KMG-II): from individual species to whole genera.</title>
        <authorList>
            <person name="Goeker M."/>
        </authorList>
    </citation>
    <scope>NUCLEOTIDE SEQUENCE [LARGE SCALE GENOMIC DNA]</scope>
    <source>
        <strain evidence="7 8">DSM 19975</strain>
    </source>
</reference>
<dbReference type="InterPro" id="IPR036196">
    <property type="entry name" value="Ptyr_pPase_sf"/>
</dbReference>
<feature type="active site" description="Nucleophile" evidence="5">
    <location>
        <position position="13"/>
    </location>
</feature>
<dbReference type="Pfam" id="PF01451">
    <property type="entry name" value="LMWPc"/>
    <property type="match status" value="1"/>
</dbReference>
<sequence length="148" mass="16711">MKILMVCLGNICRSPLAEGVMQHLADEHNLGWTVDSAGTGSWHVGEAPDRRSVLVARNHGIDISKQVCRQFRRTDFDQFDHIFVMDRNNLSDVLNMARNEQEAAKVKLLLGDKVVPDPYYDDSRFEPVFELIEGGCKDIIAELRGARV</sequence>
<evidence type="ECO:0000256" key="1">
    <source>
        <dbReference type="ARBA" id="ARBA00011063"/>
    </source>
</evidence>
<organism evidence="7 8">
    <name type="scientific">Mucilaginibacter oryzae</name>
    <dbReference type="NCBI Taxonomy" id="468058"/>
    <lineage>
        <taxon>Bacteria</taxon>
        <taxon>Pseudomonadati</taxon>
        <taxon>Bacteroidota</taxon>
        <taxon>Sphingobacteriia</taxon>
        <taxon>Sphingobacteriales</taxon>
        <taxon>Sphingobacteriaceae</taxon>
        <taxon>Mucilaginibacter</taxon>
    </lineage>
</organism>
<dbReference type="EC" id="3.1.3.48" evidence="2"/>
<dbReference type="PANTHER" id="PTHR11717:SF7">
    <property type="entry name" value="LOW MOLECULAR WEIGHT PHOSPHOTYROSINE PROTEIN PHOSPHATASE"/>
    <property type="match status" value="1"/>
</dbReference>
<dbReference type="PANTHER" id="PTHR11717">
    <property type="entry name" value="LOW MOLECULAR WEIGHT PROTEIN TYROSINE PHOSPHATASE"/>
    <property type="match status" value="1"/>
</dbReference>
<dbReference type="Proteomes" id="UP000245678">
    <property type="component" value="Unassembled WGS sequence"/>
</dbReference>
<dbReference type="EMBL" id="QGHA01000015">
    <property type="protein sequence ID" value="PWK70004.1"/>
    <property type="molecule type" value="Genomic_DNA"/>
</dbReference>